<keyword evidence="4" id="KW-1185">Reference proteome</keyword>
<dbReference type="GO" id="GO:0005634">
    <property type="term" value="C:nucleus"/>
    <property type="evidence" value="ECO:0007669"/>
    <property type="project" value="TreeGrafter"/>
</dbReference>
<dbReference type="Gene3D" id="3.40.50.1820">
    <property type="entry name" value="alpha/beta hydrolase"/>
    <property type="match status" value="1"/>
</dbReference>
<evidence type="ECO:0000313" key="4">
    <source>
        <dbReference type="Proteomes" id="UP000248423"/>
    </source>
</evidence>
<dbReference type="GO" id="GO:0016787">
    <property type="term" value="F:hydrolase activity"/>
    <property type="evidence" value="ECO:0007669"/>
    <property type="project" value="UniProtKB-KW"/>
</dbReference>
<gene>
    <name evidence="3" type="ORF">BO78DRAFT_412435</name>
</gene>
<protein>
    <recommendedName>
        <fullName evidence="2">Serine hydrolase domain-containing protein</fullName>
    </recommendedName>
</protein>
<evidence type="ECO:0000256" key="1">
    <source>
        <dbReference type="ARBA" id="ARBA00022801"/>
    </source>
</evidence>
<dbReference type="Pfam" id="PF03959">
    <property type="entry name" value="FSH1"/>
    <property type="match status" value="1"/>
</dbReference>
<keyword evidence="1" id="KW-0378">Hydrolase</keyword>
<dbReference type="InterPro" id="IPR050593">
    <property type="entry name" value="LovG"/>
</dbReference>
<dbReference type="GO" id="GO:0005737">
    <property type="term" value="C:cytoplasm"/>
    <property type="evidence" value="ECO:0007669"/>
    <property type="project" value="TreeGrafter"/>
</dbReference>
<dbReference type="AlphaFoldDB" id="A0A319EHE8"/>
<dbReference type="Proteomes" id="UP000248423">
    <property type="component" value="Unassembled WGS sequence"/>
</dbReference>
<proteinExistence type="predicted"/>
<dbReference type="GO" id="GO:0019748">
    <property type="term" value="P:secondary metabolic process"/>
    <property type="evidence" value="ECO:0007669"/>
    <property type="project" value="TreeGrafter"/>
</dbReference>
<evidence type="ECO:0000259" key="2">
    <source>
        <dbReference type="Pfam" id="PF03959"/>
    </source>
</evidence>
<dbReference type="PANTHER" id="PTHR48070:SF6">
    <property type="entry name" value="ESTERASE OVCA2"/>
    <property type="match status" value="1"/>
</dbReference>
<dbReference type="InterPro" id="IPR029058">
    <property type="entry name" value="AB_hydrolase_fold"/>
</dbReference>
<organism evidence="3 4">
    <name type="scientific">Aspergillus sclerotiicarbonarius (strain CBS 121057 / IBT 28362)</name>
    <dbReference type="NCBI Taxonomy" id="1448318"/>
    <lineage>
        <taxon>Eukaryota</taxon>
        <taxon>Fungi</taxon>
        <taxon>Dikarya</taxon>
        <taxon>Ascomycota</taxon>
        <taxon>Pezizomycotina</taxon>
        <taxon>Eurotiomycetes</taxon>
        <taxon>Eurotiomycetidae</taxon>
        <taxon>Eurotiales</taxon>
        <taxon>Aspergillaceae</taxon>
        <taxon>Aspergillus</taxon>
        <taxon>Aspergillus subgen. Circumdati</taxon>
    </lineage>
</organism>
<sequence>MRRNNLTLLTLAAVRHSLDPHYTYEWLNGPIPTEMAPGLEEIISPGDEFLQYVIDSHESQAEALINLEQYIDEEGPFDGLLAFSQGAGCGATYLIHQMQQGNPRTLLTGVEESLAGETITIPTAHVWGRNNHLWRFGPALSAVCPRDPVALARTVRAIRRTIARAGCDM</sequence>
<dbReference type="PANTHER" id="PTHR48070">
    <property type="entry name" value="ESTERASE OVCA2"/>
    <property type="match status" value="1"/>
</dbReference>
<dbReference type="OrthoDB" id="414698at2759"/>
<accession>A0A319EHE8</accession>
<dbReference type="InterPro" id="IPR005645">
    <property type="entry name" value="FSH-like_dom"/>
</dbReference>
<dbReference type="VEuPathDB" id="FungiDB:BO78DRAFT_412435"/>
<dbReference type="EMBL" id="KZ826469">
    <property type="protein sequence ID" value="PYI00239.1"/>
    <property type="molecule type" value="Genomic_DNA"/>
</dbReference>
<name>A0A319EHE8_ASPSB</name>
<reference evidence="3 4" key="1">
    <citation type="submission" date="2018-02" db="EMBL/GenBank/DDBJ databases">
        <title>The genomes of Aspergillus section Nigri reveals drivers in fungal speciation.</title>
        <authorList>
            <consortium name="DOE Joint Genome Institute"/>
            <person name="Vesth T.C."/>
            <person name="Nybo J."/>
            <person name="Theobald S."/>
            <person name="Brandl J."/>
            <person name="Frisvad J.C."/>
            <person name="Nielsen K.F."/>
            <person name="Lyhne E.K."/>
            <person name="Kogle M.E."/>
            <person name="Kuo A."/>
            <person name="Riley R."/>
            <person name="Clum A."/>
            <person name="Nolan M."/>
            <person name="Lipzen A."/>
            <person name="Salamov A."/>
            <person name="Henrissat B."/>
            <person name="Wiebenga A."/>
            <person name="De vries R.P."/>
            <person name="Grigoriev I.V."/>
            <person name="Mortensen U.H."/>
            <person name="Andersen M.R."/>
            <person name="Baker S.E."/>
        </authorList>
    </citation>
    <scope>NUCLEOTIDE SEQUENCE [LARGE SCALE GENOMIC DNA]</scope>
    <source>
        <strain evidence="3 4">CBS 121057</strain>
    </source>
</reference>
<evidence type="ECO:0000313" key="3">
    <source>
        <dbReference type="EMBL" id="PYI00239.1"/>
    </source>
</evidence>
<feature type="domain" description="Serine hydrolase" evidence="2">
    <location>
        <begin position="57"/>
        <end position="105"/>
    </location>
</feature>